<dbReference type="Gene3D" id="3.40.30.10">
    <property type="entry name" value="Glutaredoxin"/>
    <property type="match status" value="1"/>
</dbReference>
<dbReference type="PANTHER" id="PTHR32234:SF0">
    <property type="entry name" value="THIOL:DISULFIDE INTERCHANGE PROTEIN DSBD"/>
    <property type="match status" value="1"/>
</dbReference>
<gene>
    <name evidence="2" type="ORF">ABID37_003819</name>
</gene>
<dbReference type="InterPro" id="IPR006311">
    <property type="entry name" value="TAT_signal"/>
</dbReference>
<dbReference type="PROSITE" id="PS51318">
    <property type="entry name" value="TAT"/>
    <property type="match status" value="1"/>
</dbReference>
<dbReference type="SUPFAM" id="SSF52833">
    <property type="entry name" value="Thioredoxin-like"/>
    <property type="match status" value="1"/>
</dbReference>
<organism evidence="2 3">
    <name type="scientific">Aquamicrobium terrae</name>
    <dbReference type="NCBI Taxonomy" id="1324945"/>
    <lineage>
        <taxon>Bacteria</taxon>
        <taxon>Pseudomonadati</taxon>
        <taxon>Pseudomonadota</taxon>
        <taxon>Alphaproteobacteria</taxon>
        <taxon>Hyphomicrobiales</taxon>
        <taxon>Phyllobacteriaceae</taxon>
        <taxon>Aquamicrobium</taxon>
    </lineage>
</organism>
<dbReference type="GO" id="GO:0047134">
    <property type="term" value="F:protein-disulfide reductase [NAD(P)H] activity"/>
    <property type="evidence" value="ECO:0007669"/>
    <property type="project" value="UniProtKB-EC"/>
</dbReference>
<dbReference type="PANTHER" id="PTHR32234">
    <property type="entry name" value="THIOL:DISULFIDE INTERCHANGE PROTEIN DSBD"/>
    <property type="match status" value="1"/>
</dbReference>
<dbReference type="InterPro" id="IPR036249">
    <property type="entry name" value="Thioredoxin-like_sf"/>
</dbReference>
<sequence length="166" mass="17703">MQDRFSHAGDTAKAPAPVCRPLTRRTLLLGLPLLAGAGLLAAPAPAATYLVESLPQYQAALADLSQSKTVALVDVGAEWCAFCKVIDTKILPDERVAELMQSYGLIRIDVTAMTDGHRALLRHLRVDGPPTVFIVDAASGGEHENTRSVGNFSTENLIARLKPFAG</sequence>
<dbReference type="PROSITE" id="PS51352">
    <property type="entry name" value="THIOREDOXIN_2"/>
    <property type="match status" value="1"/>
</dbReference>
<dbReference type="EMBL" id="JBEPML010000015">
    <property type="protein sequence ID" value="MET3793591.1"/>
    <property type="molecule type" value="Genomic_DNA"/>
</dbReference>
<comment type="caution">
    <text evidence="2">The sequence shown here is derived from an EMBL/GenBank/DDBJ whole genome shotgun (WGS) entry which is preliminary data.</text>
</comment>
<dbReference type="Pfam" id="PF13899">
    <property type="entry name" value="Thioredoxin_7"/>
    <property type="match status" value="1"/>
</dbReference>
<keyword evidence="2" id="KW-0560">Oxidoreductase</keyword>
<dbReference type="Proteomes" id="UP001549076">
    <property type="component" value="Unassembled WGS sequence"/>
</dbReference>
<protein>
    <submittedName>
        <fullName evidence="2">Thiol:disulfide interchange protein DsbD</fullName>
        <ecNumber evidence="2">1.8.1.8</ecNumber>
    </submittedName>
</protein>
<evidence type="ECO:0000313" key="2">
    <source>
        <dbReference type="EMBL" id="MET3793591.1"/>
    </source>
</evidence>
<dbReference type="InterPro" id="IPR013766">
    <property type="entry name" value="Thioredoxin_domain"/>
</dbReference>
<name>A0ABV2N3H1_9HYPH</name>
<dbReference type="EC" id="1.8.1.8" evidence="2"/>
<feature type="domain" description="Thioredoxin" evidence="1">
    <location>
        <begin position="33"/>
        <end position="166"/>
    </location>
</feature>
<proteinExistence type="predicted"/>
<evidence type="ECO:0000313" key="3">
    <source>
        <dbReference type="Proteomes" id="UP001549076"/>
    </source>
</evidence>
<dbReference type="RefSeq" id="WP_354197595.1">
    <property type="nucleotide sequence ID" value="NZ_JBEPML010000015.1"/>
</dbReference>
<evidence type="ECO:0000259" key="1">
    <source>
        <dbReference type="PROSITE" id="PS51352"/>
    </source>
</evidence>
<keyword evidence="3" id="KW-1185">Reference proteome</keyword>
<accession>A0ABV2N3H1</accession>
<reference evidence="2 3" key="1">
    <citation type="submission" date="2024-06" db="EMBL/GenBank/DDBJ databases">
        <title>Genomic Encyclopedia of Type Strains, Phase IV (KMG-IV): sequencing the most valuable type-strain genomes for metagenomic binning, comparative biology and taxonomic classification.</title>
        <authorList>
            <person name="Goeker M."/>
        </authorList>
    </citation>
    <scope>NUCLEOTIDE SEQUENCE [LARGE SCALE GENOMIC DNA]</scope>
    <source>
        <strain evidence="2 3">DSM 27865</strain>
    </source>
</reference>